<dbReference type="Proteomes" id="UP001359308">
    <property type="component" value="Chromosome"/>
</dbReference>
<evidence type="ECO:0000259" key="1">
    <source>
        <dbReference type="Pfam" id="PF00535"/>
    </source>
</evidence>
<dbReference type="RefSeq" id="WP_198322534.1">
    <property type="nucleotide sequence ID" value="NZ_CP104311.1"/>
</dbReference>
<dbReference type="Pfam" id="PF00535">
    <property type="entry name" value="Glycos_transf_2"/>
    <property type="match status" value="1"/>
</dbReference>
<evidence type="ECO:0000313" key="3">
    <source>
        <dbReference type="Proteomes" id="UP001359308"/>
    </source>
</evidence>
<dbReference type="PANTHER" id="PTHR43179">
    <property type="entry name" value="RHAMNOSYLTRANSFERASE WBBL"/>
    <property type="match status" value="1"/>
</dbReference>
<dbReference type="InterPro" id="IPR001173">
    <property type="entry name" value="Glyco_trans_2-like"/>
</dbReference>
<sequence>MKGIDIVIVNWNSGTQLRECLRSIETSRNEAAPLTVTVVDNASSDGSADGLPSPSYALRVIRNPANLGFGRASNLGAREGNAGYLLFLNPDTRLHPGALSIPLEFMESEAGRQVGICGVQCLDDAGRIARCCARFPTAWRLIGQALGLDRLFPGWISPHFLNEWPHDTDRDVDQVIGAFFFVRRAVFDQLDGFDERFFVYYEDLDFALRARRAGWDSRYLARAKIFHRGGGVSRQISARRLYYLTNSKLLYARKHLAGIEAFLVAGAVLLLEPLARSAYALGRGSLGEFSDTWKAFGWLYASLSRLGGGNRR</sequence>
<name>A0ABZ2F6Z4_METCP</name>
<dbReference type="CDD" id="cd04186">
    <property type="entry name" value="GT_2_like_c"/>
    <property type="match status" value="1"/>
</dbReference>
<organism evidence="2 3">
    <name type="scientific">Methylococcus capsulatus</name>
    <dbReference type="NCBI Taxonomy" id="414"/>
    <lineage>
        <taxon>Bacteria</taxon>
        <taxon>Pseudomonadati</taxon>
        <taxon>Pseudomonadota</taxon>
        <taxon>Gammaproteobacteria</taxon>
        <taxon>Methylococcales</taxon>
        <taxon>Methylococcaceae</taxon>
        <taxon>Methylococcus</taxon>
    </lineage>
</organism>
<reference evidence="2 3" key="1">
    <citation type="submission" date="2022-09" db="EMBL/GenBank/DDBJ databases">
        <authorList>
            <person name="Giprobiosintez L."/>
        </authorList>
    </citation>
    <scope>NUCLEOTIDE SEQUENCE [LARGE SCALE GENOMIC DNA]</scope>
    <source>
        <strain evidence="3">VKPM-B-12549 (GBS-15)</strain>
    </source>
</reference>
<gene>
    <name evidence="2" type="ORF">N4J17_00545</name>
</gene>
<feature type="domain" description="Glycosyltransferase 2-like" evidence="1">
    <location>
        <begin position="6"/>
        <end position="110"/>
    </location>
</feature>
<dbReference type="PANTHER" id="PTHR43179:SF7">
    <property type="entry name" value="RHAMNOSYLTRANSFERASE WBBL"/>
    <property type="match status" value="1"/>
</dbReference>
<dbReference type="EMBL" id="CP104311">
    <property type="protein sequence ID" value="WWF02149.1"/>
    <property type="molecule type" value="Genomic_DNA"/>
</dbReference>
<protein>
    <submittedName>
        <fullName evidence="2">Glycosyltransferase family 2 protein</fullName>
    </submittedName>
</protein>
<dbReference type="InterPro" id="IPR029044">
    <property type="entry name" value="Nucleotide-diphossugar_trans"/>
</dbReference>
<dbReference type="SUPFAM" id="SSF53448">
    <property type="entry name" value="Nucleotide-diphospho-sugar transferases"/>
    <property type="match status" value="1"/>
</dbReference>
<dbReference type="Gene3D" id="3.90.550.10">
    <property type="entry name" value="Spore Coat Polysaccharide Biosynthesis Protein SpsA, Chain A"/>
    <property type="match status" value="1"/>
</dbReference>
<accession>A0ABZ2F6Z4</accession>
<proteinExistence type="predicted"/>
<keyword evidence="3" id="KW-1185">Reference proteome</keyword>
<evidence type="ECO:0000313" key="2">
    <source>
        <dbReference type="EMBL" id="WWF02149.1"/>
    </source>
</evidence>